<dbReference type="KEGG" id="trg:TRUGW13939_03854"/>
<organism evidence="1 2">
    <name type="scientific">Talaromyces rugulosus</name>
    <name type="common">Penicillium rugulosum</name>
    <dbReference type="NCBI Taxonomy" id="121627"/>
    <lineage>
        <taxon>Eukaryota</taxon>
        <taxon>Fungi</taxon>
        <taxon>Dikarya</taxon>
        <taxon>Ascomycota</taxon>
        <taxon>Pezizomycotina</taxon>
        <taxon>Eurotiomycetes</taxon>
        <taxon>Eurotiomycetidae</taxon>
        <taxon>Eurotiales</taxon>
        <taxon>Trichocomaceae</taxon>
        <taxon>Talaromyces</taxon>
        <taxon>Talaromyces sect. Islandici</taxon>
    </lineage>
</organism>
<dbReference type="EMBL" id="CP055899">
    <property type="protein sequence ID" value="QKX56748.1"/>
    <property type="molecule type" value="Genomic_DNA"/>
</dbReference>
<keyword evidence="2" id="KW-1185">Reference proteome</keyword>
<dbReference type="InterPro" id="IPR051678">
    <property type="entry name" value="AGP_Transferase"/>
</dbReference>
<dbReference type="PANTHER" id="PTHR21310:SF59">
    <property type="entry name" value="AMINOGLYCOSIDE PHOSPHOTRANSFERASE DOMAIN-CONTAINING PROTEIN"/>
    <property type="match status" value="1"/>
</dbReference>
<dbReference type="InterPro" id="IPR011009">
    <property type="entry name" value="Kinase-like_dom_sf"/>
</dbReference>
<dbReference type="PANTHER" id="PTHR21310">
    <property type="entry name" value="AMINOGLYCOSIDE PHOSPHOTRANSFERASE-RELATED-RELATED"/>
    <property type="match status" value="1"/>
</dbReference>
<dbReference type="OrthoDB" id="5210591at2759"/>
<sequence length="340" mass="38395">MRLPALENFDGQSMSKLSEEINFALPVHAHSTWPGVSRFQHVIRLLYPSTVQLRNVQPLPGHLHSLYLMKLSNENELIVKFALLSAAPLMRRERFSLETEALALDLLKQTANPFIPQFIHYAPEDSSLGAGFFLRQYVKGPSLLESEHRLCPQARKDIEQDLGLLVNEIGQNVSTAFGPLTKVAAGTGSPSWRQSFILLFEEVLRDAEDMFIHLPYSQLREQLCRFASTLDEITVPRLTVINFGRPSDILLDSDCKQLSGVSDFSTAIWGDVLMAEVFEEPSEALFTGFGSIPSNGQFQTVRFLLIVELYYRNRTDDVTEMHARRKLTDALQHLSTTEAE</sequence>
<reference evidence="2" key="1">
    <citation type="submission" date="2020-06" db="EMBL/GenBank/DDBJ databases">
        <title>A chromosome-scale genome assembly of Talaromyces rugulosus W13939.</title>
        <authorList>
            <person name="Wang B."/>
            <person name="Guo L."/>
            <person name="Ye K."/>
            <person name="Wang L."/>
        </authorList>
    </citation>
    <scope>NUCLEOTIDE SEQUENCE [LARGE SCALE GENOMIC DNA]</scope>
    <source>
        <strain evidence="2">W13939</strain>
    </source>
</reference>
<dbReference type="GeneID" id="55991357"/>
<dbReference type="SUPFAM" id="SSF56112">
    <property type="entry name" value="Protein kinase-like (PK-like)"/>
    <property type="match status" value="1"/>
</dbReference>
<gene>
    <name evidence="1" type="ORF">TRUGW13939_03854</name>
</gene>
<name>A0A7H8QSJ4_TALRU</name>
<evidence type="ECO:0000313" key="2">
    <source>
        <dbReference type="Proteomes" id="UP000509510"/>
    </source>
</evidence>
<evidence type="ECO:0008006" key="3">
    <source>
        <dbReference type="Google" id="ProtNLM"/>
    </source>
</evidence>
<accession>A0A7H8QSJ4</accession>
<dbReference type="RefSeq" id="XP_035342926.1">
    <property type="nucleotide sequence ID" value="XM_035487033.1"/>
</dbReference>
<dbReference type="Proteomes" id="UP000509510">
    <property type="component" value="Chromosome II"/>
</dbReference>
<evidence type="ECO:0000313" key="1">
    <source>
        <dbReference type="EMBL" id="QKX56748.1"/>
    </source>
</evidence>
<proteinExistence type="predicted"/>
<protein>
    <recommendedName>
        <fullName evidence="3">Aminoglycoside phosphotransferase domain-containing protein</fullName>
    </recommendedName>
</protein>
<dbReference type="AlphaFoldDB" id="A0A7H8QSJ4"/>